<organism evidence="4 5">
    <name type="scientific">Carpediemonas membranifera</name>
    <dbReference type="NCBI Taxonomy" id="201153"/>
    <lineage>
        <taxon>Eukaryota</taxon>
        <taxon>Metamonada</taxon>
        <taxon>Carpediemonas-like organisms</taxon>
        <taxon>Carpediemonas</taxon>
    </lineage>
</organism>
<dbReference type="SMART" id="SM00645">
    <property type="entry name" value="Pept_C1"/>
    <property type="match status" value="1"/>
</dbReference>
<keyword evidence="5" id="KW-1185">Reference proteome</keyword>
<dbReference type="PRINTS" id="PR00705">
    <property type="entry name" value="PAPAIN"/>
</dbReference>
<dbReference type="SUPFAM" id="SSF54001">
    <property type="entry name" value="Cysteine proteinases"/>
    <property type="match status" value="1"/>
</dbReference>
<feature type="compositionally biased region" description="Low complexity" evidence="2">
    <location>
        <begin position="47"/>
        <end position="66"/>
    </location>
</feature>
<evidence type="ECO:0000313" key="5">
    <source>
        <dbReference type="Proteomes" id="UP000717585"/>
    </source>
</evidence>
<protein>
    <submittedName>
        <fullName evidence="4">Papain family cysteine protease</fullName>
    </submittedName>
</protein>
<keyword evidence="4" id="KW-0645">Protease</keyword>
<evidence type="ECO:0000313" key="4">
    <source>
        <dbReference type="EMBL" id="KAG9389849.1"/>
    </source>
</evidence>
<feature type="compositionally biased region" description="Low complexity" evidence="2">
    <location>
        <begin position="19"/>
        <end position="33"/>
    </location>
</feature>
<comment type="caution">
    <text evidence="4">The sequence shown here is derived from an EMBL/GenBank/DDBJ whole genome shotgun (WGS) entry which is preliminary data.</text>
</comment>
<dbReference type="AlphaFoldDB" id="A0A8J6AZS8"/>
<sequence length="329" mass="34822">MHQAAPSSVARPRARRPPTRSSTPTPALASNPMPSAPPAPAAPTPTAPAARSTATTCSSLTRSCSPPARPTTTPPEDYAAFSNGKTIDYTAGTTRFAPNILDQGMCGSCWTQAAATSIFGQIRKIKGANFPDQLLPSRQAIMDCAPGGDARGEGEVGRGCEGGNTPAALQWLQNVAIPTDTAYPYREVDHVCRIDQVPSDQVYPAGLITGVKIVPQYDEDALLHALETVGPISIVVCAGLEGFQGSNDRVQSTSKKCTDDQLDHAVTLVGAGVDGITGEEYWLVQNSWSYKWRDSGYIRIKRNAGNQYGVASLAAYPVLDASKIPFSTQ</sequence>
<dbReference type="Proteomes" id="UP000717585">
    <property type="component" value="Unassembled WGS sequence"/>
</dbReference>
<keyword evidence="4" id="KW-0378">Hydrolase</keyword>
<dbReference type="InterPro" id="IPR000169">
    <property type="entry name" value="Pept_cys_AS"/>
</dbReference>
<dbReference type="GO" id="GO:0006508">
    <property type="term" value="P:proteolysis"/>
    <property type="evidence" value="ECO:0007669"/>
    <property type="project" value="UniProtKB-KW"/>
</dbReference>
<dbReference type="PANTHER" id="PTHR12411">
    <property type="entry name" value="CYSTEINE PROTEASE FAMILY C1-RELATED"/>
    <property type="match status" value="1"/>
</dbReference>
<comment type="similarity">
    <text evidence="1">Belongs to the peptidase C1 family.</text>
</comment>
<accession>A0A8J6AZS8</accession>
<dbReference type="InterPro" id="IPR000668">
    <property type="entry name" value="Peptidase_C1A_C"/>
</dbReference>
<proteinExistence type="inferred from homology"/>
<dbReference type="CDD" id="cd02248">
    <property type="entry name" value="Peptidase_C1A"/>
    <property type="match status" value="1"/>
</dbReference>
<feature type="domain" description="Peptidase C1A papain C-terminal" evidence="3">
    <location>
        <begin position="83"/>
        <end position="318"/>
    </location>
</feature>
<dbReference type="InterPro" id="IPR039417">
    <property type="entry name" value="Peptidase_C1A_papain-like"/>
</dbReference>
<dbReference type="Gene3D" id="3.90.70.10">
    <property type="entry name" value="Cysteine proteinases"/>
    <property type="match status" value="1"/>
</dbReference>
<feature type="region of interest" description="Disordered" evidence="2">
    <location>
        <begin position="1"/>
        <end position="82"/>
    </location>
</feature>
<feature type="compositionally biased region" description="Low complexity" evidence="2">
    <location>
        <begin position="1"/>
        <end position="11"/>
    </location>
</feature>
<dbReference type="GO" id="GO:0008234">
    <property type="term" value="F:cysteine-type peptidase activity"/>
    <property type="evidence" value="ECO:0007669"/>
    <property type="project" value="InterPro"/>
</dbReference>
<dbReference type="OrthoDB" id="190265at2759"/>
<evidence type="ECO:0000259" key="3">
    <source>
        <dbReference type="SMART" id="SM00645"/>
    </source>
</evidence>
<dbReference type="EMBL" id="JAHDYR010000067">
    <property type="protein sequence ID" value="KAG9389849.1"/>
    <property type="molecule type" value="Genomic_DNA"/>
</dbReference>
<evidence type="ECO:0000256" key="2">
    <source>
        <dbReference type="SAM" id="MobiDB-lite"/>
    </source>
</evidence>
<dbReference type="InterPro" id="IPR013128">
    <property type="entry name" value="Peptidase_C1A"/>
</dbReference>
<evidence type="ECO:0000256" key="1">
    <source>
        <dbReference type="ARBA" id="ARBA00008455"/>
    </source>
</evidence>
<gene>
    <name evidence="4" type="ORF">J8273_8528</name>
</gene>
<feature type="compositionally biased region" description="Pro residues" evidence="2">
    <location>
        <begin position="34"/>
        <end position="46"/>
    </location>
</feature>
<reference evidence="4" key="1">
    <citation type="submission" date="2021-05" db="EMBL/GenBank/DDBJ databases">
        <title>A free-living protist that lacks canonical eukaryotic 1 DNA replication and segregation systems.</title>
        <authorList>
            <person name="Salas-Leiva D.E."/>
            <person name="Tromer E.C."/>
            <person name="Curtis B.A."/>
            <person name="Jerlstrom-Hultqvist J."/>
            <person name="Kolisko M."/>
            <person name="Yi Z."/>
            <person name="Salas-Leiva J.S."/>
            <person name="Gallot-Lavallee L."/>
            <person name="Kops G.J.P.L."/>
            <person name="Archibald J.M."/>
            <person name="Simpson A.G.B."/>
            <person name="Roger A.J."/>
        </authorList>
    </citation>
    <scope>NUCLEOTIDE SEQUENCE</scope>
    <source>
        <strain evidence="4">BICM</strain>
    </source>
</reference>
<dbReference type="InterPro" id="IPR038765">
    <property type="entry name" value="Papain-like_cys_pep_sf"/>
</dbReference>
<name>A0A8J6AZS8_9EUKA</name>
<dbReference type="Pfam" id="PF00112">
    <property type="entry name" value="Peptidase_C1"/>
    <property type="match status" value="1"/>
</dbReference>
<dbReference type="PROSITE" id="PS00139">
    <property type="entry name" value="THIOL_PROTEASE_CYS"/>
    <property type="match status" value="1"/>
</dbReference>